<feature type="signal peptide" evidence="1">
    <location>
        <begin position="1"/>
        <end position="23"/>
    </location>
</feature>
<accession>A0A0L0WA81</accession>
<sequence>MKIKKIFILIISLFLIGCSNISANEKKKDVGVKENNKALNYFRKHFPEKEIIKCSEKDINGDKINDLVVIFKDGKKENSMVVVFSENKSYEVTNKVHAPISNQNIQFKDIDNKIPIEIIVSGSKNNKIGYAVFRLEDGKIIDIFGDGMDDCC</sequence>
<dbReference type="STRING" id="1503.CLPU_7c00140"/>
<feature type="chain" id="PRO_5005551186" description="Lipoprotein" evidence="1">
    <location>
        <begin position="24"/>
        <end position="152"/>
    </location>
</feature>
<keyword evidence="1" id="KW-0732">Signal</keyword>
<dbReference type="EMBL" id="LGSS01000007">
    <property type="protein sequence ID" value="KNF08386.1"/>
    <property type="molecule type" value="Genomic_DNA"/>
</dbReference>
<keyword evidence="3" id="KW-1185">Reference proteome</keyword>
<evidence type="ECO:0000313" key="3">
    <source>
        <dbReference type="Proteomes" id="UP000037267"/>
    </source>
</evidence>
<name>A0A0L0WA81_GOTPU</name>
<reference evidence="3" key="1">
    <citation type="submission" date="2015-07" db="EMBL/GenBank/DDBJ databases">
        <title>Draft genome sequence of the purine-degrading Gottschalkia purinilyticum DSM 1384 (formerly Clostridium purinilyticum).</title>
        <authorList>
            <person name="Poehlein A."/>
            <person name="Schiel-Bengelsdorf B."/>
            <person name="Bengelsdorf F.R."/>
            <person name="Daniel R."/>
            <person name="Duerre P."/>
        </authorList>
    </citation>
    <scope>NUCLEOTIDE SEQUENCE [LARGE SCALE GENOMIC DNA]</scope>
    <source>
        <strain evidence="3">DSM 1384</strain>
    </source>
</reference>
<dbReference type="OrthoDB" id="1701802at2"/>
<dbReference type="NCBIfam" id="NF040734">
    <property type="entry name" value="CC-COOH_SaoC"/>
    <property type="match status" value="1"/>
</dbReference>
<dbReference type="PROSITE" id="PS51257">
    <property type="entry name" value="PROKAR_LIPOPROTEIN"/>
    <property type="match status" value="1"/>
</dbReference>
<evidence type="ECO:0000313" key="2">
    <source>
        <dbReference type="EMBL" id="KNF08386.1"/>
    </source>
</evidence>
<protein>
    <recommendedName>
        <fullName evidence="4">Lipoprotein</fullName>
    </recommendedName>
</protein>
<proteinExistence type="predicted"/>
<gene>
    <name evidence="2" type="ORF">CLPU_7c00140</name>
</gene>
<dbReference type="RefSeq" id="WP_050355225.1">
    <property type="nucleotide sequence ID" value="NZ_LGSS01000007.1"/>
</dbReference>
<dbReference type="AlphaFoldDB" id="A0A0L0WA81"/>
<dbReference type="Proteomes" id="UP000037267">
    <property type="component" value="Unassembled WGS sequence"/>
</dbReference>
<comment type="caution">
    <text evidence="2">The sequence shown here is derived from an EMBL/GenBank/DDBJ whole genome shotgun (WGS) entry which is preliminary data.</text>
</comment>
<organism evidence="2 3">
    <name type="scientific">Gottschalkia purinilytica</name>
    <name type="common">Clostridium purinilyticum</name>
    <dbReference type="NCBI Taxonomy" id="1503"/>
    <lineage>
        <taxon>Bacteria</taxon>
        <taxon>Bacillati</taxon>
        <taxon>Bacillota</taxon>
        <taxon>Tissierellia</taxon>
        <taxon>Tissierellales</taxon>
        <taxon>Gottschalkiaceae</taxon>
        <taxon>Gottschalkia</taxon>
    </lineage>
</organism>
<evidence type="ECO:0008006" key="4">
    <source>
        <dbReference type="Google" id="ProtNLM"/>
    </source>
</evidence>
<evidence type="ECO:0000256" key="1">
    <source>
        <dbReference type="SAM" id="SignalP"/>
    </source>
</evidence>